<dbReference type="InterPro" id="IPR006179">
    <property type="entry name" value="5_nucleotidase/apyrase"/>
</dbReference>
<gene>
    <name evidence="5" type="ORF">C0601_00410</name>
</gene>
<dbReference type="InterPro" id="IPR029052">
    <property type="entry name" value="Metallo-depent_PP-like"/>
</dbReference>
<protein>
    <recommendedName>
        <fullName evidence="7">Calcineurin-like phosphoesterase domain-containing protein</fullName>
    </recommendedName>
</protein>
<dbReference type="Pfam" id="PF00149">
    <property type="entry name" value="Metallophos"/>
    <property type="match status" value="1"/>
</dbReference>
<accession>A0A2N5ZMY1</accession>
<evidence type="ECO:0000259" key="3">
    <source>
        <dbReference type="Pfam" id="PF00149"/>
    </source>
</evidence>
<keyword evidence="1" id="KW-0732">Signal</keyword>
<proteinExistence type="inferred from homology"/>
<dbReference type="PANTHER" id="PTHR11575:SF24">
    <property type="entry name" value="5'-NUCLEOTIDASE"/>
    <property type="match status" value="1"/>
</dbReference>
<feature type="domain" description="Calcineurin-like phosphoesterase" evidence="3">
    <location>
        <begin position="5"/>
        <end position="181"/>
    </location>
</feature>
<dbReference type="InterPro" id="IPR036907">
    <property type="entry name" value="5'-Nucleotdase_C_sf"/>
</dbReference>
<dbReference type="EMBL" id="PKTG01000012">
    <property type="protein sequence ID" value="PLX19971.1"/>
    <property type="molecule type" value="Genomic_DNA"/>
</dbReference>
<evidence type="ECO:0000313" key="6">
    <source>
        <dbReference type="Proteomes" id="UP000234857"/>
    </source>
</evidence>
<dbReference type="GO" id="GO:0000166">
    <property type="term" value="F:nucleotide binding"/>
    <property type="evidence" value="ECO:0007669"/>
    <property type="project" value="UniProtKB-KW"/>
</dbReference>
<organism evidence="5 6">
    <name type="scientific">Muiribacterium halophilum</name>
    <dbReference type="NCBI Taxonomy" id="2053465"/>
    <lineage>
        <taxon>Bacteria</taxon>
        <taxon>Candidatus Muiribacteriota</taxon>
        <taxon>Candidatus Muiribacteriia</taxon>
        <taxon>Candidatus Muiribacteriales</taxon>
        <taxon>Candidatus Muiribacteriaceae</taxon>
        <taxon>Candidatus Muiribacterium</taxon>
    </lineage>
</organism>
<evidence type="ECO:0000256" key="2">
    <source>
        <dbReference type="RuleBase" id="RU362119"/>
    </source>
</evidence>
<keyword evidence="2" id="KW-0547">Nucleotide-binding</keyword>
<reference evidence="5 6" key="1">
    <citation type="submission" date="2017-11" db="EMBL/GenBank/DDBJ databases">
        <title>Genome-resolved metagenomics identifies genetic mobility, metabolic interactions, and unexpected diversity in perchlorate-reducing communities.</title>
        <authorList>
            <person name="Barnum T.P."/>
            <person name="Figueroa I.A."/>
            <person name="Carlstrom C.I."/>
            <person name="Lucas L.N."/>
            <person name="Engelbrektson A.L."/>
            <person name="Coates J.D."/>
        </authorList>
    </citation>
    <scope>NUCLEOTIDE SEQUENCE [LARGE SCALE GENOMIC DNA]</scope>
    <source>
        <strain evidence="5">BM706</strain>
    </source>
</reference>
<dbReference type="SUPFAM" id="SSF55816">
    <property type="entry name" value="5'-nucleotidase (syn. UDP-sugar hydrolase), C-terminal domain"/>
    <property type="match status" value="1"/>
</dbReference>
<dbReference type="Proteomes" id="UP000234857">
    <property type="component" value="Unassembled WGS sequence"/>
</dbReference>
<dbReference type="GO" id="GO:0016787">
    <property type="term" value="F:hydrolase activity"/>
    <property type="evidence" value="ECO:0007669"/>
    <property type="project" value="UniProtKB-KW"/>
</dbReference>
<dbReference type="Gene3D" id="3.90.780.10">
    <property type="entry name" value="5'-Nucleotidase, C-terminal domain"/>
    <property type="match status" value="1"/>
</dbReference>
<name>A0A2N5ZMY1_MUIH1</name>
<evidence type="ECO:0000259" key="4">
    <source>
        <dbReference type="Pfam" id="PF02872"/>
    </source>
</evidence>
<dbReference type="PRINTS" id="PR01607">
    <property type="entry name" value="APYRASEFAMLY"/>
</dbReference>
<dbReference type="SUPFAM" id="SSF56300">
    <property type="entry name" value="Metallo-dependent phosphatases"/>
    <property type="match status" value="1"/>
</dbReference>
<dbReference type="Gene3D" id="3.60.21.10">
    <property type="match status" value="1"/>
</dbReference>
<dbReference type="AlphaFoldDB" id="A0A2N5ZMY1"/>
<comment type="caution">
    <text evidence="5">The sequence shown here is derived from an EMBL/GenBank/DDBJ whole genome shotgun (WGS) entry which is preliminary data.</text>
</comment>
<dbReference type="Pfam" id="PF02872">
    <property type="entry name" value="5_nucleotid_C"/>
    <property type="match status" value="1"/>
</dbReference>
<dbReference type="InterPro" id="IPR004843">
    <property type="entry name" value="Calcineurin-like_PHP"/>
</dbReference>
<dbReference type="GO" id="GO:0009166">
    <property type="term" value="P:nucleotide catabolic process"/>
    <property type="evidence" value="ECO:0007669"/>
    <property type="project" value="InterPro"/>
</dbReference>
<sequence length="399" mass="45167">MKRINFLFTNDLHGNILAFNTITELKKEIDNPLTIDTGDTFSENFYTNLTAELLKKHIDIWTPGNHDVDIIDSLPQSFLKGIYPTKLSSNITNQKFIENIKDEIILDLSGVKTGFIAISGKGKDQNINYQNQGRVIIHKIKKLRRNVDLLVLLSHVGLNEDIRIAEAAPEIDIIFGGHSHTRLKAPTLINKTLILQSGGFGDLVGSLSLIIDKGRIKEFSTDFKNTYESELQSDFLNILNKHRKKSKTIFKIPTTIAYKRKNTNPITDFILKKMQELTKTNLSLVNSSTLNPLLIEGNITKEDLAYTCGFDSTISIIKISTEKLLKAVERSKDEHYTKLIISSKEDITKKRNIKIAMPTFIAEGGHHSKSFFPEFRKAPRTETNIKISDLAKKLSEREV</sequence>
<evidence type="ECO:0000256" key="1">
    <source>
        <dbReference type="ARBA" id="ARBA00022729"/>
    </source>
</evidence>
<comment type="similarity">
    <text evidence="2">Belongs to the 5'-nucleotidase family.</text>
</comment>
<evidence type="ECO:0008006" key="7">
    <source>
        <dbReference type="Google" id="ProtNLM"/>
    </source>
</evidence>
<dbReference type="PANTHER" id="PTHR11575">
    <property type="entry name" value="5'-NUCLEOTIDASE-RELATED"/>
    <property type="match status" value="1"/>
</dbReference>
<dbReference type="InterPro" id="IPR008334">
    <property type="entry name" value="5'-Nucleotdase_C"/>
</dbReference>
<evidence type="ECO:0000313" key="5">
    <source>
        <dbReference type="EMBL" id="PLX19971.1"/>
    </source>
</evidence>
<feature type="domain" description="5'-Nucleotidase C-terminal" evidence="4">
    <location>
        <begin position="259"/>
        <end position="331"/>
    </location>
</feature>
<keyword evidence="2" id="KW-0378">Hydrolase</keyword>